<evidence type="ECO:0000313" key="2">
    <source>
        <dbReference type="Proteomes" id="UP000003748"/>
    </source>
</evidence>
<keyword evidence="1" id="KW-0378">Hydrolase</keyword>
<keyword evidence="1" id="KW-0255">Endonuclease</keyword>
<reference evidence="1 2" key="1">
    <citation type="submission" date="2010-02" db="EMBL/GenBank/DDBJ databases">
        <authorList>
            <person name="Weinstock G."/>
            <person name="Sodergren E."/>
            <person name="Clifton S."/>
            <person name="Fulton L."/>
            <person name="Fulton B."/>
            <person name="Courtney L."/>
            <person name="Fronick C."/>
            <person name="Harrison M."/>
            <person name="Strong C."/>
            <person name="Farmer C."/>
            <person name="Delahaunty K."/>
            <person name="Markovic C."/>
            <person name="Hall O."/>
            <person name="Minx P."/>
            <person name="Tomlinson C."/>
            <person name="Mitreva M."/>
            <person name="Nelson J."/>
            <person name="Hou S."/>
            <person name="Wollam A."/>
            <person name="Pepin K.H."/>
            <person name="Johnson M."/>
            <person name="Bhonagiri V."/>
            <person name="Zhang X."/>
            <person name="Suruliraj S."/>
            <person name="Warren W."/>
            <person name="Chinwalla A."/>
            <person name="Mardis E.R."/>
            <person name="Wilson R.K."/>
        </authorList>
    </citation>
    <scope>NUCLEOTIDE SEQUENCE [LARGE SCALE GENOMIC DNA]</scope>
    <source>
        <strain evidence="1 2">ATCC 33693</strain>
    </source>
</reference>
<name>D4CXY0_9FUSO</name>
<dbReference type="GO" id="GO:0004519">
    <property type="term" value="F:endonuclease activity"/>
    <property type="evidence" value="ECO:0007669"/>
    <property type="project" value="UniProtKB-KW"/>
</dbReference>
<dbReference type="eggNOG" id="COG4268">
    <property type="taxonomic scope" value="Bacteria"/>
</dbReference>
<keyword evidence="1" id="KW-0540">Nuclease</keyword>
<dbReference type="RefSeq" id="WP_005975268.1">
    <property type="nucleotide sequence ID" value="NZ_GG665898.1"/>
</dbReference>
<comment type="caution">
    <text evidence="1">The sequence shown here is derived from an EMBL/GenBank/DDBJ whole genome shotgun (WGS) entry which is preliminary data.</text>
</comment>
<sequence length="444" mass="52680">MEERIFTFREFQKIKNKKIYSKLKKYIDDNDLEDRYEFFKITKDSIVPQNFVGTIPLNDIQIEILPKIPLVENDIVAEKNRFLEILQNISYFKEKFFNDSKIAIADTSILEIFINLFIKEVEEIIEKGLLYRYIGRNENISVFKGKLDINNHIKYNFSHKEKFFMKFDEFSINSLENSIIKLTIQKLKKISVNLKNKEKLNKISHHFENIIILPNSIENLKYITFDRTNDYYKNSIQWSKIFLNNQSSLIFSATNGEVATMLFPMETIFENYIANKLINIVKEKFYNQLIVKVQDDSCSAFSTATLNDTKLNNMFNVKPDIVIKNKNSKEIFILDTKWKILDKLDNKFKISTDDIYQMLSYVKIYNDRYKNSYTCEKAYLIYPATNIRKNSFSSEDKIKFKTDNFELNICFVNLSSEETTEKDLVNILSKFIKEEGKDEKNRKI</sequence>
<dbReference type="Pfam" id="PF10117">
    <property type="entry name" value="McrBC"/>
    <property type="match status" value="1"/>
</dbReference>
<dbReference type="PANTHER" id="PTHR38733:SF1">
    <property type="entry name" value="TYPE IV METHYL-DIRECTED RESTRICTION ENZYME ECOKMCRBC"/>
    <property type="match status" value="1"/>
</dbReference>
<dbReference type="HOGENOM" id="CLU_048696_0_1_0"/>
<dbReference type="AlphaFoldDB" id="D4CXY0"/>
<dbReference type="EMBL" id="ACJY01000103">
    <property type="protein sequence ID" value="EFE85800.1"/>
    <property type="molecule type" value="Genomic_DNA"/>
</dbReference>
<dbReference type="InterPro" id="IPR019292">
    <property type="entry name" value="McrC"/>
</dbReference>
<proteinExistence type="predicted"/>
<organism evidence="1 2">
    <name type="scientific">Fusobacterium periodonticum ATCC 33693</name>
    <dbReference type="NCBI Taxonomy" id="546275"/>
    <lineage>
        <taxon>Bacteria</taxon>
        <taxon>Fusobacteriati</taxon>
        <taxon>Fusobacteriota</taxon>
        <taxon>Fusobacteriia</taxon>
        <taxon>Fusobacteriales</taxon>
        <taxon>Fusobacteriaceae</taxon>
        <taxon>Fusobacterium</taxon>
    </lineage>
</organism>
<dbReference type="OrthoDB" id="90652at2"/>
<dbReference type="GeneID" id="78420448"/>
<gene>
    <name evidence="1" type="ORF">FUSPEROL_02291</name>
</gene>
<protein>
    <submittedName>
        <fullName evidence="1">Restriction endonuclease HincII</fullName>
    </submittedName>
</protein>
<dbReference type="STRING" id="546275.FUSPEROL_02291"/>
<dbReference type="Proteomes" id="UP000003748">
    <property type="component" value="Unassembled WGS sequence"/>
</dbReference>
<accession>D4CXY0</accession>
<evidence type="ECO:0000313" key="1">
    <source>
        <dbReference type="EMBL" id="EFE85800.1"/>
    </source>
</evidence>
<dbReference type="PANTHER" id="PTHR38733">
    <property type="entry name" value="PROTEIN MCRC"/>
    <property type="match status" value="1"/>
</dbReference>